<feature type="transmembrane region" description="Helical" evidence="1">
    <location>
        <begin position="78"/>
        <end position="97"/>
    </location>
</feature>
<dbReference type="AlphaFoldDB" id="A0A7J7MAC1"/>
<keyword evidence="1" id="KW-0812">Transmembrane</keyword>
<dbReference type="OrthoDB" id="1847654at2759"/>
<dbReference type="PANTHER" id="PTHR31354">
    <property type="entry name" value="OS01G0793500 PROTEIN"/>
    <property type="match status" value="1"/>
</dbReference>
<dbReference type="EMBL" id="JACGCM010001662">
    <property type="protein sequence ID" value="KAF6151698.1"/>
    <property type="molecule type" value="Genomic_DNA"/>
</dbReference>
<keyword evidence="1" id="KW-1133">Transmembrane helix</keyword>
<dbReference type="Proteomes" id="UP000541444">
    <property type="component" value="Unassembled WGS sequence"/>
</dbReference>
<keyword evidence="1" id="KW-0472">Membrane</keyword>
<dbReference type="PANTHER" id="PTHR31354:SF7">
    <property type="entry name" value="OS09G0392000 PROTEIN"/>
    <property type="match status" value="1"/>
</dbReference>
<accession>A0A7J7MAC1</accession>
<name>A0A7J7MAC1_9MAGN</name>
<evidence type="ECO:0000313" key="3">
    <source>
        <dbReference type="Proteomes" id="UP000541444"/>
    </source>
</evidence>
<organism evidence="2 3">
    <name type="scientific">Kingdonia uniflora</name>
    <dbReference type="NCBI Taxonomy" id="39325"/>
    <lineage>
        <taxon>Eukaryota</taxon>
        <taxon>Viridiplantae</taxon>
        <taxon>Streptophyta</taxon>
        <taxon>Embryophyta</taxon>
        <taxon>Tracheophyta</taxon>
        <taxon>Spermatophyta</taxon>
        <taxon>Magnoliopsida</taxon>
        <taxon>Ranunculales</taxon>
        <taxon>Circaeasteraceae</taxon>
        <taxon>Kingdonia</taxon>
    </lineage>
</organism>
<sequence>MGASFESRAMPWQATINPEDVHSGVFLALSKIRGRWGGFEALEKWVTGYLYCLAMKMNMLQSFDTEAQKERIGDITKVSIFIFLLFFGYFMLFIFCIKQKQQFIRSYARGKKSDTSAEEQVAVQKMDGTAFLKMDGTAVQKMDDMTDAYSHNNNSHKDAHERF</sequence>
<reference evidence="2 3" key="1">
    <citation type="journal article" date="2020" name="IScience">
        <title>Genome Sequencing of the Endangered Kingdonia uniflora (Circaeasteraceae, Ranunculales) Reveals Potential Mechanisms of Evolutionary Specialization.</title>
        <authorList>
            <person name="Sun Y."/>
            <person name="Deng T."/>
            <person name="Zhang A."/>
            <person name="Moore M.J."/>
            <person name="Landis J.B."/>
            <person name="Lin N."/>
            <person name="Zhang H."/>
            <person name="Zhang X."/>
            <person name="Huang J."/>
            <person name="Zhang X."/>
            <person name="Sun H."/>
            <person name="Wang H."/>
        </authorList>
    </citation>
    <scope>NUCLEOTIDE SEQUENCE [LARGE SCALE GENOMIC DNA]</scope>
    <source>
        <strain evidence="2">TB1705</strain>
        <tissue evidence="2">Leaf</tissue>
    </source>
</reference>
<comment type="caution">
    <text evidence="2">The sequence shown here is derived from an EMBL/GenBank/DDBJ whole genome shotgun (WGS) entry which is preliminary data.</text>
</comment>
<keyword evidence="3" id="KW-1185">Reference proteome</keyword>
<protein>
    <submittedName>
        <fullName evidence="2">Uncharacterized protein</fullName>
    </submittedName>
</protein>
<evidence type="ECO:0000313" key="2">
    <source>
        <dbReference type="EMBL" id="KAF6151698.1"/>
    </source>
</evidence>
<proteinExistence type="predicted"/>
<gene>
    <name evidence="2" type="ORF">GIB67_001981</name>
</gene>
<evidence type="ECO:0000256" key="1">
    <source>
        <dbReference type="SAM" id="Phobius"/>
    </source>
</evidence>